<gene>
    <name evidence="2" type="ORF">CHS0354_018085</name>
</gene>
<reference evidence="2" key="2">
    <citation type="journal article" date="2021" name="Genome Biol. Evol.">
        <title>Developing a high-quality reference genome for a parasitic bivalve with doubly uniparental inheritance (Bivalvia: Unionida).</title>
        <authorList>
            <person name="Smith C.H."/>
        </authorList>
    </citation>
    <scope>NUCLEOTIDE SEQUENCE</scope>
    <source>
        <strain evidence="2">CHS0354</strain>
        <tissue evidence="2">Mantle</tissue>
    </source>
</reference>
<protein>
    <submittedName>
        <fullName evidence="2">Uncharacterized protein</fullName>
    </submittedName>
</protein>
<sequence length="111" mass="12639">MYDVNFFSRNPSSRKSTRMPSMEGISYETPGGVQWEHRRAWSVIPVRFQVHDRYDVTPIAPMMDLAFAAPTALKLMSPSPRSAILQVHATFWESRSVPWSISAVPLQQMGQ</sequence>
<comment type="caution">
    <text evidence="2">The sequence shown here is derived from an EMBL/GenBank/DDBJ whole genome shotgun (WGS) entry which is preliminary data.</text>
</comment>
<accession>A0AAE0TJJ9</accession>
<dbReference type="EMBL" id="JAEAOA010001119">
    <property type="protein sequence ID" value="KAK3611571.1"/>
    <property type="molecule type" value="Genomic_DNA"/>
</dbReference>
<evidence type="ECO:0000313" key="3">
    <source>
        <dbReference type="Proteomes" id="UP001195483"/>
    </source>
</evidence>
<feature type="region of interest" description="Disordered" evidence="1">
    <location>
        <begin position="1"/>
        <end position="23"/>
    </location>
</feature>
<name>A0AAE0TJJ9_9BIVA</name>
<dbReference type="AlphaFoldDB" id="A0AAE0TJJ9"/>
<evidence type="ECO:0000313" key="2">
    <source>
        <dbReference type="EMBL" id="KAK3611571.1"/>
    </source>
</evidence>
<reference evidence="2" key="1">
    <citation type="journal article" date="2021" name="Genome Biol. Evol.">
        <title>A High-Quality Reference Genome for a Parasitic Bivalve with Doubly Uniparental Inheritance (Bivalvia: Unionida).</title>
        <authorList>
            <person name="Smith C.H."/>
        </authorList>
    </citation>
    <scope>NUCLEOTIDE SEQUENCE</scope>
    <source>
        <strain evidence="2">CHS0354</strain>
    </source>
</reference>
<organism evidence="2 3">
    <name type="scientific">Potamilus streckersoni</name>
    <dbReference type="NCBI Taxonomy" id="2493646"/>
    <lineage>
        <taxon>Eukaryota</taxon>
        <taxon>Metazoa</taxon>
        <taxon>Spiralia</taxon>
        <taxon>Lophotrochozoa</taxon>
        <taxon>Mollusca</taxon>
        <taxon>Bivalvia</taxon>
        <taxon>Autobranchia</taxon>
        <taxon>Heteroconchia</taxon>
        <taxon>Palaeoheterodonta</taxon>
        <taxon>Unionida</taxon>
        <taxon>Unionoidea</taxon>
        <taxon>Unionidae</taxon>
        <taxon>Ambleminae</taxon>
        <taxon>Lampsilini</taxon>
        <taxon>Potamilus</taxon>
    </lineage>
</organism>
<proteinExistence type="predicted"/>
<reference evidence="2" key="3">
    <citation type="submission" date="2023-05" db="EMBL/GenBank/DDBJ databases">
        <authorList>
            <person name="Smith C.H."/>
        </authorList>
    </citation>
    <scope>NUCLEOTIDE SEQUENCE</scope>
    <source>
        <strain evidence="2">CHS0354</strain>
        <tissue evidence="2">Mantle</tissue>
    </source>
</reference>
<keyword evidence="3" id="KW-1185">Reference proteome</keyword>
<dbReference type="Proteomes" id="UP001195483">
    <property type="component" value="Unassembled WGS sequence"/>
</dbReference>
<evidence type="ECO:0000256" key="1">
    <source>
        <dbReference type="SAM" id="MobiDB-lite"/>
    </source>
</evidence>